<evidence type="ECO:0000313" key="2">
    <source>
        <dbReference type="Proteomes" id="UP000631114"/>
    </source>
</evidence>
<dbReference type="EMBL" id="JADFTS010000002">
    <property type="protein sequence ID" value="KAF9620507.1"/>
    <property type="molecule type" value="Genomic_DNA"/>
</dbReference>
<comment type="caution">
    <text evidence="1">The sequence shown here is derived from an EMBL/GenBank/DDBJ whole genome shotgun (WGS) entry which is preliminary data.</text>
</comment>
<dbReference type="Proteomes" id="UP000631114">
    <property type="component" value="Unassembled WGS sequence"/>
</dbReference>
<protein>
    <submittedName>
        <fullName evidence="1">Uncharacterized protein</fullName>
    </submittedName>
</protein>
<keyword evidence="2" id="KW-1185">Reference proteome</keyword>
<proteinExistence type="predicted"/>
<organism evidence="1 2">
    <name type="scientific">Coptis chinensis</name>
    <dbReference type="NCBI Taxonomy" id="261450"/>
    <lineage>
        <taxon>Eukaryota</taxon>
        <taxon>Viridiplantae</taxon>
        <taxon>Streptophyta</taxon>
        <taxon>Embryophyta</taxon>
        <taxon>Tracheophyta</taxon>
        <taxon>Spermatophyta</taxon>
        <taxon>Magnoliopsida</taxon>
        <taxon>Ranunculales</taxon>
        <taxon>Ranunculaceae</taxon>
        <taxon>Coptidoideae</taxon>
        <taxon>Coptis</taxon>
    </lineage>
</organism>
<sequence>MINKGVSKFVGYMAQLDNNRPSGISIQDMMVRARVAYQDQEDEDVNVYTMTTSDLIRPNDVKKQKERKKRASEAAKVVEGFVSRVELRMEKQDKLLETTSI</sequence>
<accession>A0A835IQL0</accession>
<name>A0A835IQL0_9MAGN</name>
<gene>
    <name evidence="1" type="ORF">IFM89_013124</name>
</gene>
<evidence type="ECO:0000313" key="1">
    <source>
        <dbReference type="EMBL" id="KAF9620507.1"/>
    </source>
</evidence>
<dbReference type="AlphaFoldDB" id="A0A835IQL0"/>
<reference evidence="1 2" key="1">
    <citation type="submission" date="2020-10" db="EMBL/GenBank/DDBJ databases">
        <title>The Coptis chinensis genome and diversification of protoberbering-type alkaloids.</title>
        <authorList>
            <person name="Wang B."/>
            <person name="Shu S."/>
            <person name="Song C."/>
            <person name="Liu Y."/>
        </authorList>
    </citation>
    <scope>NUCLEOTIDE SEQUENCE [LARGE SCALE GENOMIC DNA]</scope>
    <source>
        <strain evidence="1">HL-2020</strain>
        <tissue evidence="1">Leaf</tissue>
    </source>
</reference>
<dbReference type="OrthoDB" id="2507178at2759"/>